<evidence type="ECO:0000256" key="7">
    <source>
        <dbReference type="ARBA" id="ARBA00047207"/>
    </source>
</evidence>
<evidence type="ECO:0000259" key="8">
    <source>
        <dbReference type="PROSITE" id="PS50995"/>
    </source>
</evidence>
<proteinExistence type="inferred from homology"/>
<dbReference type="EMBL" id="JASKYM010000001">
    <property type="protein sequence ID" value="MDK2562425.1"/>
    <property type="molecule type" value="Genomic_DNA"/>
</dbReference>
<dbReference type="PANTHER" id="PTHR42756:SF1">
    <property type="entry name" value="TRANSCRIPTIONAL REPRESSOR OF EMRAB OPERON"/>
    <property type="match status" value="1"/>
</dbReference>
<dbReference type="InterPro" id="IPR036388">
    <property type="entry name" value="WH-like_DNA-bd_sf"/>
</dbReference>
<feature type="domain" description="HTH marR-type" evidence="8">
    <location>
        <begin position="10"/>
        <end position="144"/>
    </location>
</feature>
<dbReference type="PANTHER" id="PTHR42756">
    <property type="entry name" value="TRANSCRIPTIONAL REGULATOR, MARR"/>
    <property type="match status" value="1"/>
</dbReference>
<dbReference type="InterPro" id="IPR036390">
    <property type="entry name" value="WH_DNA-bd_sf"/>
</dbReference>
<evidence type="ECO:0000256" key="4">
    <source>
        <dbReference type="ARBA" id="ARBA00023163"/>
    </source>
</evidence>
<evidence type="ECO:0000256" key="6">
    <source>
        <dbReference type="ARBA" id="ARBA00047188"/>
    </source>
</evidence>
<name>A0ABT7E664_9FIRM</name>
<reference evidence="9 10" key="1">
    <citation type="submission" date="2023-05" db="EMBL/GenBank/DDBJ databases">
        <title>Rombocin, a short stable natural nisin variant, displays selective antimicrobial activity against Listeria monocytogenes and employs dual mode of action to kill target bacterial strains.</title>
        <authorList>
            <person name="Wambui J."/>
            <person name="Stephan R."/>
            <person name="Kuipers O.P."/>
        </authorList>
    </citation>
    <scope>NUCLEOTIDE SEQUENCE [LARGE SCALE GENOMIC DNA]</scope>
    <source>
        <strain evidence="9 10">RC002</strain>
    </source>
</reference>
<dbReference type="SUPFAM" id="SSF46785">
    <property type="entry name" value="Winged helix' DNA-binding domain"/>
    <property type="match status" value="1"/>
</dbReference>
<keyword evidence="3" id="KW-0238">DNA-binding</keyword>
<keyword evidence="4" id="KW-0804">Transcription</keyword>
<sequence>MTNDENLGLENQLSFIMYACSKEMIKHYKPYLKEIGLTYTQYIAMRVLWSGDNITVNELSKRLYLDSGTTTPLLKKLEIKGLLERVRDVSDERNVFIKLTKNGHELKDNMENTSQKVLDNTGVPMSEVDDILKSLKSVLDRVNNN</sequence>
<dbReference type="PROSITE" id="PS50995">
    <property type="entry name" value="HTH_MARR_2"/>
    <property type="match status" value="1"/>
</dbReference>
<accession>A0ABT7E664</accession>
<dbReference type="Gene3D" id="1.10.10.10">
    <property type="entry name" value="Winged helix-like DNA-binding domain superfamily/Winged helix DNA-binding domain"/>
    <property type="match status" value="1"/>
</dbReference>
<keyword evidence="10" id="KW-1185">Reference proteome</keyword>
<dbReference type="SMART" id="SM00347">
    <property type="entry name" value="HTH_MARR"/>
    <property type="match status" value="1"/>
</dbReference>
<gene>
    <name evidence="9" type="ORF">QOZ84_02600</name>
</gene>
<keyword evidence="2" id="KW-0805">Transcription regulation</keyword>
<dbReference type="PRINTS" id="PR00598">
    <property type="entry name" value="HTHMARR"/>
</dbReference>
<comment type="subcellular location">
    <subcellularLocation>
        <location evidence="1">Cytoplasm</location>
    </subcellularLocation>
</comment>
<evidence type="ECO:0000256" key="2">
    <source>
        <dbReference type="ARBA" id="ARBA00023015"/>
    </source>
</evidence>
<organism evidence="9 10">
    <name type="scientific">Romboutsia sedimentorum</name>
    <dbReference type="NCBI Taxonomy" id="1368474"/>
    <lineage>
        <taxon>Bacteria</taxon>
        <taxon>Bacillati</taxon>
        <taxon>Bacillota</taxon>
        <taxon>Clostridia</taxon>
        <taxon>Peptostreptococcales</taxon>
        <taxon>Peptostreptococcaceae</taxon>
        <taxon>Romboutsia</taxon>
    </lineage>
</organism>
<evidence type="ECO:0000313" key="9">
    <source>
        <dbReference type="EMBL" id="MDK2562425.1"/>
    </source>
</evidence>
<dbReference type="InterPro" id="IPR055166">
    <property type="entry name" value="Transc_reg_Sar_Rot_HTH"/>
</dbReference>
<evidence type="ECO:0000313" key="10">
    <source>
        <dbReference type="Proteomes" id="UP001301012"/>
    </source>
</evidence>
<protein>
    <recommendedName>
        <fullName evidence="6">HTH-type transcriptional regulator SarZ</fullName>
    </recommendedName>
    <alternativeName>
        <fullName evidence="7">Staphylococcal accessory regulator Z</fullName>
    </alternativeName>
</protein>
<evidence type="ECO:0000256" key="1">
    <source>
        <dbReference type="ARBA" id="ARBA00004496"/>
    </source>
</evidence>
<dbReference type="Proteomes" id="UP001301012">
    <property type="component" value="Unassembled WGS sequence"/>
</dbReference>
<comment type="similarity">
    <text evidence="5">Belongs to the SarZ family.</text>
</comment>
<evidence type="ECO:0000256" key="5">
    <source>
        <dbReference type="ARBA" id="ARBA00046337"/>
    </source>
</evidence>
<evidence type="ECO:0000256" key="3">
    <source>
        <dbReference type="ARBA" id="ARBA00023125"/>
    </source>
</evidence>
<dbReference type="Pfam" id="PF22381">
    <property type="entry name" value="Staph_reg_Sar_Rot"/>
    <property type="match status" value="1"/>
</dbReference>
<dbReference type="InterPro" id="IPR000835">
    <property type="entry name" value="HTH_MarR-typ"/>
</dbReference>
<comment type="caution">
    <text evidence="9">The sequence shown here is derived from an EMBL/GenBank/DDBJ whole genome shotgun (WGS) entry which is preliminary data.</text>
</comment>
<dbReference type="RefSeq" id="WP_284131404.1">
    <property type="nucleotide sequence ID" value="NZ_JASKYM010000001.1"/>
</dbReference>